<dbReference type="Pfam" id="PF07508">
    <property type="entry name" value="Recombinase"/>
    <property type="match status" value="1"/>
</dbReference>
<protein>
    <recommendedName>
        <fullName evidence="5">Transposon gamma-delta resolvase</fullName>
    </recommendedName>
</protein>
<feature type="domain" description="Recombinase" evidence="2">
    <location>
        <begin position="175"/>
        <end position="300"/>
    </location>
</feature>
<dbReference type="Pfam" id="PF13408">
    <property type="entry name" value="Zn_ribbon_recom"/>
    <property type="match status" value="1"/>
</dbReference>
<dbReference type="CDD" id="cd00338">
    <property type="entry name" value="Ser_Recombinase"/>
    <property type="match status" value="1"/>
</dbReference>
<feature type="domain" description="Resolvase/invertase-type recombinase catalytic" evidence="1">
    <location>
        <begin position="19"/>
        <end position="167"/>
    </location>
</feature>
<dbReference type="InterPro" id="IPR006119">
    <property type="entry name" value="Resolv_N"/>
</dbReference>
<dbReference type="PROSITE" id="PS51737">
    <property type="entry name" value="RECOMBINASE_DNA_BIND"/>
    <property type="match status" value="1"/>
</dbReference>
<dbReference type="OrthoDB" id="2048832at2"/>
<dbReference type="InterPro" id="IPR050639">
    <property type="entry name" value="SSR_resolvase"/>
</dbReference>
<dbReference type="GO" id="GO:0000150">
    <property type="term" value="F:DNA strand exchange activity"/>
    <property type="evidence" value="ECO:0007669"/>
    <property type="project" value="InterPro"/>
</dbReference>
<dbReference type="SMART" id="SM00857">
    <property type="entry name" value="Resolvase"/>
    <property type="match status" value="1"/>
</dbReference>
<evidence type="ECO:0008006" key="5">
    <source>
        <dbReference type="Google" id="ProtNLM"/>
    </source>
</evidence>
<dbReference type="InterPro" id="IPR038109">
    <property type="entry name" value="DNA_bind_recomb_sf"/>
</dbReference>
<dbReference type="InterPro" id="IPR011109">
    <property type="entry name" value="DNA_bind_recombinase_dom"/>
</dbReference>
<dbReference type="AlphaFoldDB" id="A0A4Y7RMM8"/>
<evidence type="ECO:0000313" key="4">
    <source>
        <dbReference type="Proteomes" id="UP000297597"/>
    </source>
</evidence>
<dbReference type="PANTHER" id="PTHR30461">
    <property type="entry name" value="DNA-INVERTASE FROM LAMBDOID PROPHAGE"/>
    <property type="match status" value="1"/>
</dbReference>
<comment type="caution">
    <text evidence="3">The sequence shown here is derived from an EMBL/GenBank/DDBJ whole genome shotgun (WGS) entry which is preliminary data.</text>
</comment>
<dbReference type="Proteomes" id="UP000297597">
    <property type="component" value="Unassembled WGS sequence"/>
</dbReference>
<name>A0A4Y7RMM8_9FIRM</name>
<accession>A0A4Y7RMM8</accession>
<dbReference type="Gene3D" id="3.90.1750.20">
    <property type="entry name" value="Putative Large Serine Recombinase, Chain B, Domain 2"/>
    <property type="match status" value="1"/>
</dbReference>
<dbReference type="EMBL" id="QFFZ01000030">
    <property type="protein sequence ID" value="TEB10244.1"/>
    <property type="molecule type" value="Genomic_DNA"/>
</dbReference>
<dbReference type="RefSeq" id="WP_134214358.1">
    <property type="nucleotide sequence ID" value="NZ_QFFZ01000030.1"/>
</dbReference>
<dbReference type="GO" id="GO:0003677">
    <property type="term" value="F:DNA binding"/>
    <property type="evidence" value="ECO:0007669"/>
    <property type="project" value="InterPro"/>
</dbReference>
<reference evidence="3 4" key="1">
    <citation type="journal article" date="2018" name="Environ. Microbiol.">
        <title>Novel energy conservation strategies and behaviour of Pelotomaculum schinkii driving syntrophic propionate catabolism.</title>
        <authorList>
            <person name="Hidalgo-Ahumada C.A.P."/>
            <person name="Nobu M.K."/>
            <person name="Narihiro T."/>
            <person name="Tamaki H."/>
            <person name="Liu W.T."/>
            <person name="Kamagata Y."/>
            <person name="Stams A.J.M."/>
            <person name="Imachi H."/>
            <person name="Sousa D.Z."/>
        </authorList>
    </citation>
    <scope>NUCLEOTIDE SEQUENCE [LARGE SCALE GENOMIC DNA]</scope>
    <source>
        <strain evidence="3 4">MGP</strain>
    </source>
</reference>
<gene>
    <name evidence="3" type="ORF">Pmgp_02544</name>
</gene>
<dbReference type="InterPro" id="IPR036162">
    <property type="entry name" value="Resolvase-like_N_sf"/>
</dbReference>
<organism evidence="3 4">
    <name type="scientific">Pelotomaculum propionicicum</name>
    <dbReference type="NCBI Taxonomy" id="258475"/>
    <lineage>
        <taxon>Bacteria</taxon>
        <taxon>Bacillati</taxon>
        <taxon>Bacillota</taxon>
        <taxon>Clostridia</taxon>
        <taxon>Eubacteriales</taxon>
        <taxon>Desulfotomaculaceae</taxon>
        <taxon>Pelotomaculum</taxon>
    </lineage>
</organism>
<dbReference type="InterPro" id="IPR025827">
    <property type="entry name" value="Zn_ribbon_recom_dom"/>
</dbReference>
<sequence>MAEVRVINPVASPETNKLRVCAYARVSSDSDDQQNSFVAQVDYYTELINSNEDWEFVDIYADEGLTGTRADKREDFQRMLKDCRKGKIDRILTKSISRFARNTRDCLETIRELKTLGVEVEFEKEQINTGKITSEMMVSFFGSFAQEESISISNNMRWSYRKRMQSGEFITCKAPYGYRLVNGDLIVHEQEARVVRRIFQSYIAGKGMLEIADELSAEKIPKRNGGTDWLESTVAYILKNERYMGDALLQKKCSTDTLPFRKIRNHGEKDKYYVQNSHTPIISKAEFEQARKITQRQSAYDKANKPRQYPLSRKIVCGECGGTFKRRVCNGKTYWVCRNHDRGKEKCGVKQIQETEIYEAFKRMYHKLRHNSRYILFPLLEQLQALKAAGTMSNVRIGEINKEIAELTGRNLILARLKSKGYMDSAVFMEQTNEINQKIISLRAKRAKLLEKDEDDTTITEVKNLIAIIKDGRPVLQGFDEPLFHGVVDKIVAVSQEEIRFRLIGGLELTERLRGSLRWL</sequence>
<dbReference type="PANTHER" id="PTHR30461:SF23">
    <property type="entry name" value="DNA RECOMBINASE-RELATED"/>
    <property type="match status" value="1"/>
</dbReference>
<evidence type="ECO:0000313" key="3">
    <source>
        <dbReference type="EMBL" id="TEB10244.1"/>
    </source>
</evidence>
<dbReference type="SUPFAM" id="SSF53041">
    <property type="entry name" value="Resolvase-like"/>
    <property type="match status" value="1"/>
</dbReference>
<dbReference type="Gene3D" id="3.40.50.1390">
    <property type="entry name" value="Resolvase, N-terminal catalytic domain"/>
    <property type="match status" value="1"/>
</dbReference>
<evidence type="ECO:0000259" key="2">
    <source>
        <dbReference type="PROSITE" id="PS51737"/>
    </source>
</evidence>
<keyword evidence="4" id="KW-1185">Reference proteome</keyword>
<evidence type="ECO:0000259" key="1">
    <source>
        <dbReference type="PROSITE" id="PS51736"/>
    </source>
</evidence>
<proteinExistence type="predicted"/>
<dbReference type="Pfam" id="PF00239">
    <property type="entry name" value="Resolvase"/>
    <property type="match status" value="1"/>
</dbReference>
<dbReference type="PROSITE" id="PS51736">
    <property type="entry name" value="RECOMBINASES_3"/>
    <property type="match status" value="1"/>
</dbReference>